<reference evidence="2" key="1">
    <citation type="submission" date="2015-08" db="EMBL/GenBank/DDBJ databases">
        <authorList>
            <person name="Babu N.S."/>
            <person name="Beckwith C.J."/>
            <person name="Beseler K.G."/>
            <person name="Brison A."/>
            <person name="Carone J.V."/>
            <person name="Caskin T.P."/>
            <person name="Diamond M."/>
            <person name="Durham M.E."/>
            <person name="Foxe J.M."/>
            <person name="Go M."/>
            <person name="Henderson B.A."/>
            <person name="Jones I.B."/>
            <person name="McGettigan J.A."/>
            <person name="Micheletti S.J."/>
            <person name="Nasrallah M.E."/>
            <person name="Ortiz D."/>
            <person name="Piller C.R."/>
            <person name="Privatt S.R."/>
            <person name="Schneider S.L."/>
            <person name="Sharp S."/>
            <person name="Smith T.C."/>
            <person name="Stanton J.D."/>
            <person name="Ullery H.E."/>
            <person name="Wilson R.J."/>
            <person name="Serrano M.G."/>
            <person name="Buck G."/>
            <person name="Lee V."/>
            <person name="Wang Y."/>
            <person name="Carvalho R."/>
            <person name="Voegtly L."/>
            <person name="Shi R."/>
            <person name="Duckworth R."/>
            <person name="Johnson A."/>
            <person name="Loviza R."/>
            <person name="Walstead R."/>
            <person name="Shah Z."/>
            <person name="Kiflezghi M."/>
            <person name="Wade K."/>
            <person name="Ball S.L."/>
            <person name="Bradley K.W."/>
            <person name="Asai D.J."/>
            <person name="Bowman C.A."/>
            <person name="Russell D.A."/>
            <person name="Pope W.H."/>
            <person name="Jacobs-Sera D."/>
            <person name="Hendrix R.W."/>
            <person name="Hatfull G.F."/>
        </authorList>
    </citation>
    <scope>NUCLEOTIDE SEQUENCE</scope>
</reference>
<dbReference type="SUPFAM" id="SSF56300">
    <property type="entry name" value="Metallo-dependent phosphatases"/>
    <property type="match status" value="1"/>
</dbReference>
<dbReference type="AlphaFoldDB" id="A0A1D1ZP58"/>
<dbReference type="Pfam" id="PF00149">
    <property type="entry name" value="Metallophos"/>
    <property type="match status" value="1"/>
</dbReference>
<protein>
    <recommendedName>
        <fullName evidence="1">Calcineurin-like phosphoesterase domain-containing protein</fullName>
    </recommendedName>
</protein>
<dbReference type="InterPro" id="IPR004843">
    <property type="entry name" value="Calcineurin-like_PHP"/>
</dbReference>
<name>A0A1D1ZP58_AUXPR</name>
<evidence type="ECO:0000313" key="2">
    <source>
        <dbReference type="EMBL" id="JAT68621.1"/>
    </source>
</evidence>
<proteinExistence type="predicted"/>
<dbReference type="GO" id="GO:0016787">
    <property type="term" value="F:hydrolase activity"/>
    <property type="evidence" value="ECO:0007669"/>
    <property type="project" value="InterPro"/>
</dbReference>
<dbReference type="EMBL" id="GDKF01010001">
    <property type="protein sequence ID" value="JAT68621.1"/>
    <property type="molecule type" value="Transcribed_RNA"/>
</dbReference>
<dbReference type="PANTHER" id="PTHR35769:SF2">
    <property type="entry name" value="CALCINEURIN-LIKE METALLO-PHOSPHOESTERASE SUPERFAMILY PROTEIN"/>
    <property type="match status" value="1"/>
</dbReference>
<feature type="domain" description="Calcineurin-like phosphoesterase" evidence="1">
    <location>
        <begin position="42"/>
        <end position="113"/>
    </location>
</feature>
<sequence length="419" mass="44680">MRAISQTLCRLQRGSRGAPAQGCIHRARAGTASLSMTQDPIKLVLVGDVHGDWDEDSATAARHLEPDAVLFLGDFGNEDVALVRSLAALDLPKAFILGNHDAMFSLSGRGKEYYVKRILQKSTLGPFCSDPGSGASPNVALQLEALGSMHLGYASATMADGRLSVVGARPFSQGGAMDDHVTDFYQRHYDVDSMSMSAQRIVETAERQHEAAPHLPLVLIAHNGPSGLGGRPEDPCGVDWRPGGGDHGDADLEVGIPVLRRHPKTVLPCPTPIAPPKPHPSPRQAALRELCARGRPPTLVAYGHMHEELHHSVRRERPGVKRERVAVAHGAVFLNAAVVPRIVRLPGAGARTHHFVEVRLAPPGGVLSAADVLVEVARGGGVLGVQRQPLLTTTAVDAEGGARRTRILHTSTGEWEDLG</sequence>
<accession>A0A1D1ZP58</accession>
<gene>
    <name evidence="2" type="ORF">g.19337</name>
</gene>
<dbReference type="PANTHER" id="PTHR35769">
    <property type="entry name" value="CALCINEURIN-LIKE METALLO-PHOSPHOESTERASE SUPERFAMILY PROTEIN"/>
    <property type="match status" value="1"/>
</dbReference>
<organism evidence="2">
    <name type="scientific">Auxenochlorella protothecoides</name>
    <name type="common">Green microalga</name>
    <name type="synonym">Chlorella protothecoides</name>
    <dbReference type="NCBI Taxonomy" id="3075"/>
    <lineage>
        <taxon>Eukaryota</taxon>
        <taxon>Viridiplantae</taxon>
        <taxon>Chlorophyta</taxon>
        <taxon>core chlorophytes</taxon>
        <taxon>Trebouxiophyceae</taxon>
        <taxon>Chlorellales</taxon>
        <taxon>Chlorellaceae</taxon>
        <taxon>Auxenochlorella</taxon>
    </lineage>
</organism>
<dbReference type="InterPro" id="IPR027629">
    <property type="entry name" value="DevT-like"/>
</dbReference>
<dbReference type="Gene3D" id="3.60.21.10">
    <property type="match status" value="1"/>
</dbReference>
<evidence type="ECO:0000259" key="1">
    <source>
        <dbReference type="Pfam" id="PF00149"/>
    </source>
</evidence>
<dbReference type="InterPro" id="IPR029052">
    <property type="entry name" value="Metallo-depent_PP-like"/>
</dbReference>